<gene>
    <name evidence="1" type="ORF">BU25DRAFT_486611</name>
</gene>
<protein>
    <submittedName>
        <fullName evidence="1">Uncharacterized protein</fullName>
    </submittedName>
</protein>
<comment type="caution">
    <text evidence="1">The sequence shown here is derived from an EMBL/GenBank/DDBJ whole genome shotgun (WGS) entry which is preliminary data.</text>
</comment>
<keyword evidence="2" id="KW-1185">Reference proteome</keyword>
<dbReference type="EMBL" id="MU006701">
    <property type="protein sequence ID" value="KAF2633543.1"/>
    <property type="molecule type" value="Genomic_DNA"/>
</dbReference>
<sequence>MPTSPSNHSLILEETITASTSGQTQRTNMQAPTLQAITTALALVNSLPTPTESHASQFDEELSEAFNLDFTLPPLAPLGLPNFSQRAPDSPPSSVSLDDPPQDSPPEYVPMRDAPPQTSSHAALSAEEDRLFLTRFWRNVQRRQWARGTRDAALEPTPSGSESSSSSSSELWSEP</sequence>
<dbReference type="Proteomes" id="UP000799754">
    <property type="component" value="Unassembled WGS sequence"/>
</dbReference>
<evidence type="ECO:0000313" key="1">
    <source>
        <dbReference type="EMBL" id="KAF2633543.1"/>
    </source>
</evidence>
<evidence type="ECO:0000313" key="2">
    <source>
        <dbReference type="Proteomes" id="UP000799754"/>
    </source>
</evidence>
<accession>A0ACB6SHT1</accession>
<reference evidence="1" key="1">
    <citation type="journal article" date="2020" name="Stud. Mycol.">
        <title>101 Dothideomycetes genomes: a test case for predicting lifestyles and emergence of pathogens.</title>
        <authorList>
            <person name="Haridas S."/>
            <person name="Albert R."/>
            <person name="Binder M."/>
            <person name="Bloem J."/>
            <person name="Labutti K."/>
            <person name="Salamov A."/>
            <person name="Andreopoulos B."/>
            <person name="Baker S."/>
            <person name="Barry K."/>
            <person name="Bills G."/>
            <person name="Bluhm B."/>
            <person name="Cannon C."/>
            <person name="Castanera R."/>
            <person name="Culley D."/>
            <person name="Daum C."/>
            <person name="Ezra D."/>
            <person name="Gonzalez J."/>
            <person name="Henrissat B."/>
            <person name="Kuo A."/>
            <person name="Liang C."/>
            <person name="Lipzen A."/>
            <person name="Lutzoni F."/>
            <person name="Magnuson J."/>
            <person name="Mondo S."/>
            <person name="Nolan M."/>
            <person name="Ohm R."/>
            <person name="Pangilinan J."/>
            <person name="Park H.-J."/>
            <person name="Ramirez L."/>
            <person name="Alfaro M."/>
            <person name="Sun H."/>
            <person name="Tritt A."/>
            <person name="Yoshinaga Y."/>
            <person name="Zwiers L.-H."/>
            <person name="Turgeon B."/>
            <person name="Goodwin S."/>
            <person name="Spatafora J."/>
            <person name="Crous P."/>
            <person name="Grigoriev I."/>
        </authorList>
    </citation>
    <scope>NUCLEOTIDE SEQUENCE</scope>
    <source>
        <strain evidence="1">CBS 525.71</strain>
    </source>
</reference>
<name>A0ACB6SHT1_9PLEO</name>
<proteinExistence type="predicted"/>
<organism evidence="1 2">
    <name type="scientific">Macroventuria anomochaeta</name>
    <dbReference type="NCBI Taxonomy" id="301207"/>
    <lineage>
        <taxon>Eukaryota</taxon>
        <taxon>Fungi</taxon>
        <taxon>Dikarya</taxon>
        <taxon>Ascomycota</taxon>
        <taxon>Pezizomycotina</taxon>
        <taxon>Dothideomycetes</taxon>
        <taxon>Pleosporomycetidae</taxon>
        <taxon>Pleosporales</taxon>
        <taxon>Pleosporineae</taxon>
        <taxon>Didymellaceae</taxon>
        <taxon>Macroventuria</taxon>
    </lineage>
</organism>